<dbReference type="InterPro" id="IPR019614">
    <property type="entry name" value="SAM-dep_methyl-trfase"/>
</dbReference>
<dbReference type="InterPro" id="IPR017244">
    <property type="entry name" value="23SrRNA_methyltr_KL"/>
</dbReference>
<dbReference type="InterPro" id="IPR054170">
    <property type="entry name" value="RlmL_1st"/>
</dbReference>
<keyword evidence="1 6" id="KW-0963">Cytoplasm</keyword>
<accession>A0A0K0XST5</accession>
<dbReference type="EMBL" id="CP012154">
    <property type="protein sequence ID" value="AKS40710.1"/>
    <property type="molecule type" value="Genomic_DNA"/>
</dbReference>
<dbReference type="Pfam" id="PF01170">
    <property type="entry name" value="UPF0020"/>
    <property type="match status" value="1"/>
</dbReference>
<dbReference type="STRING" id="1579979.WM2015_327"/>
<dbReference type="CDD" id="cd11715">
    <property type="entry name" value="THUMP_AdoMetMT"/>
    <property type="match status" value="1"/>
</dbReference>
<dbReference type="Pfam" id="PF02926">
    <property type="entry name" value="THUMP"/>
    <property type="match status" value="1"/>
</dbReference>
<evidence type="ECO:0000313" key="8">
    <source>
        <dbReference type="Proteomes" id="UP000066624"/>
    </source>
</evidence>
<keyword evidence="8" id="KW-1185">Reference proteome</keyword>
<dbReference type="GO" id="GO:0052915">
    <property type="term" value="F:23S rRNA (guanine(2445)-N(2))-methyltransferase activity"/>
    <property type="evidence" value="ECO:0007669"/>
    <property type="project" value="UniProtKB-UniRule"/>
</dbReference>
<comment type="similarity">
    <text evidence="6">Belongs to the methyltransferase superfamily. RlmKL family.</text>
</comment>
<dbReference type="GO" id="GO:0005737">
    <property type="term" value="C:cytoplasm"/>
    <property type="evidence" value="ECO:0007669"/>
    <property type="project" value="UniProtKB-SubCell"/>
</dbReference>
<dbReference type="GO" id="GO:0070043">
    <property type="term" value="F:rRNA (guanine-N7-)-methyltransferase activity"/>
    <property type="evidence" value="ECO:0007669"/>
    <property type="project" value="UniProtKB-UniRule"/>
</dbReference>
<evidence type="ECO:0000256" key="1">
    <source>
        <dbReference type="ARBA" id="ARBA00022490"/>
    </source>
</evidence>
<keyword evidence="2 6" id="KW-0698">rRNA processing</keyword>
<dbReference type="PROSITE" id="PS51165">
    <property type="entry name" value="THUMP"/>
    <property type="match status" value="1"/>
</dbReference>
<dbReference type="PROSITE" id="PS00092">
    <property type="entry name" value="N6_MTASE"/>
    <property type="match status" value="1"/>
</dbReference>
<comment type="catalytic activity">
    <reaction evidence="6">
        <text>guanosine(2069) in 23S rRNA + S-adenosyl-L-methionine = N(2)-methylguanosine(2069) in 23S rRNA + S-adenosyl-L-homocysteine + H(+)</text>
        <dbReference type="Rhea" id="RHEA:43772"/>
        <dbReference type="Rhea" id="RHEA-COMP:10688"/>
        <dbReference type="Rhea" id="RHEA-COMP:10689"/>
        <dbReference type="ChEBI" id="CHEBI:15378"/>
        <dbReference type="ChEBI" id="CHEBI:57856"/>
        <dbReference type="ChEBI" id="CHEBI:59789"/>
        <dbReference type="ChEBI" id="CHEBI:74269"/>
        <dbReference type="ChEBI" id="CHEBI:74481"/>
        <dbReference type="EC" id="2.1.1.264"/>
    </reaction>
</comment>
<dbReference type="AlphaFoldDB" id="A0A0K0XST5"/>
<dbReference type="EC" id="2.1.1.264" evidence="6"/>
<dbReference type="EC" id="2.1.1.173" evidence="6"/>
<evidence type="ECO:0000256" key="6">
    <source>
        <dbReference type="HAMAP-Rule" id="MF_01858"/>
    </source>
</evidence>
<dbReference type="InterPro" id="IPR004114">
    <property type="entry name" value="THUMP_dom"/>
</dbReference>
<dbReference type="InterPro" id="IPR002052">
    <property type="entry name" value="DNA_methylase_N6_adenine_CS"/>
</dbReference>
<evidence type="ECO:0000256" key="3">
    <source>
        <dbReference type="ARBA" id="ARBA00022603"/>
    </source>
</evidence>
<dbReference type="Pfam" id="PF10672">
    <property type="entry name" value="Methyltrans_SAM"/>
    <property type="match status" value="1"/>
</dbReference>
<dbReference type="PROSITE" id="PS01261">
    <property type="entry name" value="UPF0020"/>
    <property type="match status" value="1"/>
</dbReference>
<dbReference type="Pfam" id="PF22020">
    <property type="entry name" value="RlmL_1st"/>
    <property type="match status" value="1"/>
</dbReference>
<evidence type="ECO:0000256" key="4">
    <source>
        <dbReference type="ARBA" id="ARBA00022679"/>
    </source>
</evidence>
<sequence>MSSFFAPAAQGLEDLLATELRGLGLESARPERGGCRFEADLAGAYRVCLWSRLAARVLLPLAEFEAPDDQALYEGTASIDWSEHLSPELSIAVSFSGVRPALSHSRFAEQRIKDAIVDQFREATGQRPSVDLRQPDIRLQAHQNRNRVTLSLDLSGDPLHRRGYREAGNIAPLKEHLAAAMLLRADWPEIAAAGGALVDPMCGSGTLVIEAAMMASDTAPGLLRTRWGFLAWPGHDDGTWKALIDEAIERQEVGLEKLPPLLGSDSDARAIRTARANAQRAGFGQAIRFETLPLEDARAPSERGLVITNPPYGERLGEQHQMLPLYLQLADTLKQHFAGWRAVILNGAGLEIGLKPEKSWPMRNGPIQCRLDRFEIGAEPSPASEQARDLVNRLAKNRRQLGRWLRREGVSCYRIYDADLPEYALAIDVYGTAEGDWLHVQEYQAPRSVDPRRAQARLRAALQVIPEALEVPAERMVFKVRQRQRGESQYRRQASLGQTLTVSEGRCRFKVNLVDYLDTGLFLDHRPVRLWLGEHARGKRLLNLFCYTGAATVHAAVGGARATTSVDLSNTYLDWLADNLALNQVATSEHRLIQADCLAWLEACREHYDLIFLDPPSFSNSKRMDTTLDVQRDHGEMIRNAMRCLAPEGLLIFSTNLRRFRLDPDLSDEFSIEDRSRWSIPEDFKRNPRIHQCHFIRQRR</sequence>
<protein>
    <recommendedName>
        <fullName evidence="6">Ribosomal RNA large subunit methyltransferase K/L</fullName>
    </recommendedName>
    <domain>
        <recommendedName>
            <fullName evidence="6">23S rRNA m2G2445 methyltransferase</fullName>
            <ecNumber evidence="6">2.1.1.173</ecNumber>
        </recommendedName>
        <alternativeName>
            <fullName evidence="6">rRNA (guanine-N(2)-)-methyltransferase RlmL</fullName>
        </alternativeName>
    </domain>
    <domain>
        <recommendedName>
            <fullName evidence="6">23S rRNA m7G2069 methyltransferase</fullName>
            <ecNumber evidence="6">2.1.1.264</ecNumber>
        </recommendedName>
        <alternativeName>
            <fullName evidence="6">rRNA (guanine-N(7)-)-methyltransferase RlmK</fullName>
        </alternativeName>
    </domain>
</protein>
<dbReference type="SMART" id="SM00981">
    <property type="entry name" value="THUMP"/>
    <property type="match status" value="1"/>
</dbReference>
<dbReference type="Gene3D" id="3.30.2130.30">
    <property type="match status" value="1"/>
</dbReference>
<evidence type="ECO:0000313" key="7">
    <source>
        <dbReference type="EMBL" id="AKS40710.1"/>
    </source>
</evidence>
<comment type="subcellular location">
    <subcellularLocation>
        <location evidence="6">Cytoplasm</location>
    </subcellularLocation>
</comment>
<comment type="catalytic activity">
    <reaction evidence="6">
        <text>guanosine(2445) in 23S rRNA + S-adenosyl-L-methionine = N(2)-methylguanosine(2445) in 23S rRNA + S-adenosyl-L-homocysteine + H(+)</text>
        <dbReference type="Rhea" id="RHEA:42740"/>
        <dbReference type="Rhea" id="RHEA-COMP:10215"/>
        <dbReference type="Rhea" id="RHEA-COMP:10216"/>
        <dbReference type="ChEBI" id="CHEBI:15378"/>
        <dbReference type="ChEBI" id="CHEBI:57856"/>
        <dbReference type="ChEBI" id="CHEBI:59789"/>
        <dbReference type="ChEBI" id="CHEBI:74269"/>
        <dbReference type="ChEBI" id="CHEBI:74481"/>
        <dbReference type="EC" id="2.1.1.173"/>
    </reaction>
</comment>
<evidence type="ECO:0000256" key="5">
    <source>
        <dbReference type="ARBA" id="ARBA00022691"/>
    </source>
</evidence>
<dbReference type="OrthoDB" id="9809404at2"/>
<dbReference type="InterPro" id="IPR000241">
    <property type="entry name" value="RlmKL-like_Mtase"/>
</dbReference>
<evidence type="ECO:0000256" key="2">
    <source>
        <dbReference type="ARBA" id="ARBA00022552"/>
    </source>
</evidence>
<keyword evidence="3 6" id="KW-0489">Methyltransferase</keyword>
<dbReference type="HAMAP" id="MF_01858">
    <property type="entry name" value="23SrRNA_methyltr_KL"/>
    <property type="match status" value="1"/>
</dbReference>
<dbReference type="Gene3D" id="3.40.50.150">
    <property type="entry name" value="Vaccinia Virus protein VP39"/>
    <property type="match status" value="2"/>
</dbReference>
<dbReference type="InterPro" id="IPR053943">
    <property type="entry name" value="RlmKL-like_Mtase_CS"/>
</dbReference>
<comment type="function">
    <text evidence="6">Specifically methylates the guanine in position 2445 (m2G2445) and the guanine in position 2069 (m7G2069) of 23S rRNA.</text>
</comment>
<organism evidence="7 8">
    <name type="scientific">Wenzhouxiangella marina</name>
    <dbReference type="NCBI Taxonomy" id="1579979"/>
    <lineage>
        <taxon>Bacteria</taxon>
        <taxon>Pseudomonadati</taxon>
        <taxon>Pseudomonadota</taxon>
        <taxon>Gammaproteobacteria</taxon>
        <taxon>Chromatiales</taxon>
        <taxon>Wenzhouxiangellaceae</taxon>
        <taxon>Wenzhouxiangella</taxon>
    </lineage>
</organism>
<gene>
    <name evidence="6" type="primary">rlmL</name>
    <name evidence="7" type="ORF">WM2015_327</name>
</gene>
<dbReference type="PATRIC" id="fig|1579979.3.peg.331"/>
<keyword evidence="4 6" id="KW-0808">Transferase</keyword>
<dbReference type="KEGG" id="wma:WM2015_327"/>
<dbReference type="PIRSF" id="PIRSF037618">
    <property type="entry name" value="RNA_Mtase_bacteria_prd"/>
    <property type="match status" value="1"/>
</dbReference>
<name>A0A0K0XST5_9GAMM</name>
<dbReference type="PANTHER" id="PTHR47313:SF1">
    <property type="entry name" value="RIBOSOMAL RNA LARGE SUBUNIT METHYLTRANSFERASE K_L"/>
    <property type="match status" value="1"/>
</dbReference>
<dbReference type="GO" id="GO:0003723">
    <property type="term" value="F:RNA binding"/>
    <property type="evidence" value="ECO:0007669"/>
    <property type="project" value="UniProtKB-UniRule"/>
</dbReference>
<dbReference type="RefSeq" id="WP_049724400.1">
    <property type="nucleotide sequence ID" value="NZ_CP012154.1"/>
</dbReference>
<dbReference type="Proteomes" id="UP000066624">
    <property type="component" value="Chromosome"/>
</dbReference>
<proteinExistence type="inferred from homology"/>
<dbReference type="Gene3D" id="3.30.750.80">
    <property type="entry name" value="RNA methyltransferase domain (HRMD) like"/>
    <property type="match status" value="1"/>
</dbReference>
<dbReference type="PANTHER" id="PTHR47313">
    <property type="entry name" value="RIBOSOMAL RNA LARGE SUBUNIT METHYLTRANSFERASE K/L"/>
    <property type="match status" value="1"/>
</dbReference>
<keyword evidence="5 6" id="KW-0949">S-adenosyl-L-methionine</keyword>
<dbReference type="InterPro" id="IPR029063">
    <property type="entry name" value="SAM-dependent_MTases_sf"/>
</dbReference>
<dbReference type="CDD" id="cd02440">
    <property type="entry name" value="AdoMet_MTases"/>
    <property type="match status" value="1"/>
</dbReference>
<dbReference type="NCBIfam" id="NF008748">
    <property type="entry name" value="PRK11783.1"/>
    <property type="match status" value="1"/>
</dbReference>
<reference evidence="7 8" key="1">
    <citation type="submission" date="2015-07" db="EMBL/GenBank/DDBJ databases">
        <authorList>
            <person name="Noorani M."/>
        </authorList>
    </citation>
    <scope>NUCLEOTIDE SEQUENCE [LARGE SCALE GENOMIC DNA]</scope>
    <source>
        <strain evidence="7 8">KCTC 42284</strain>
    </source>
</reference>
<dbReference type="SUPFAM" id="SSF53335">
    <property type="entry name" value="S-adenosyl-L-methionine-dependent methyltransferases"/>
    <property type="match status" value="2"/>
</dbReference>